<dbReference type="Proteomes" id="UP000245783">
    <property type="component" value="Unassembled WGS sequence"/>
</dbReference>
<proteinExistence type="predicted"/>
<evidence type="ECO:0000313" key="2">
    <source>
        <dbReference type="Proteomes" id="UP000245783"/>
    </source>
</evidence>
<gene>
    <name evidence="1" type="ORF">IE81DRAFT_207034</name>
</gene>
<dbReference type="InParanoid" id="A0A316WB63"/>
<keyword evidence="2" id="KW-1185">Reference proteome</keyword>
<reference evidence="1 2" key="1">
    <citation type="journal article" date="2018" name="Mol. Biol. Evol.">
        <title>Broad Genomic Sampling Reveals a Smut Pathogenic Ancestry of the Fungal Clade Ustilaginomycotina.</title>
        <authorList>
            <person name="Kijpornyongpan T."/>
            <person name="Mondo S.J."/>
            <person name="Barry K."/>
            <person name="Sandor L."/>
            <person name="Lee J."/>
            <person name="Lipzen A."/>
            <person name="Pangilinan J."/>
            <person name="LaButti K."/>
            <person name="Hainaut M."/>
            <person name="Henrissat B."/>
            <person name="Grigoriev I.V."/>
            <person name="Spatafora J.W."/>
            <person name="Aime M.C."/>
        </authorList>
    </citation>
    <scope>NUCLEOTIDE SEQUENCE [LARGE SCALE GENOMIC DNA]</scope>
    <source>
        <strain evidence="1 2">MCA 4658</strain>
    </source>
</reference>
<name>A0A316WB63_9BASI</name>
<evidence type="ECO:0000313" key="1">
    <source>
        <dbReference type="EMBL" id="PWN45183.1"/>
    </source>
</evidence>
<dbReference type="RefSeq" id="XP_025372343.1">
    <property type="nucleotide sequence ID" value="XM_025510943.1"/>
</dbReference>
<dbReference type="EMBL" id="KZ819356">
    <property type="protein sequence ID" value="PWN45183.1"/>
    <property type="molecule type" value="Genomic_DNA"/>
</dbReference>
<protein>
    <submittedName>
        <fullName evidence="1">Uncharacterized protein</fullName>
    </submittedName>
</protein>
<sequence length="93" mass="9802">MRSANPSRSRPAPGYAVASGGSVSVCKLLADPHGSARLCLGCAVIIRPSDAWGSIKPAAWTTKTRPTAGLVINCTTRRDGHSPERCTQLRCLL</sequence>
<dbReference type="AlphaFoldDB" id="A0A316WB63"/>
<dbReference type="GeneID" id="37032813"/>
<organism evidence="1 2">
    <name type="scientific">Ceraceosorus guamensis</name>
    <dbReference type="NCBI Taxonomy" id="1522189"/>
    <lineage>
        <taxon>Eukaryota</taxon>
        <taxon>Fungi</taxon>
        <taxon>Dikarya</taxon>
        <taxon>Basidiomycota</taxon>
        <taxon>Ustilaginomycotina</taxon>
        <taxon>Exobasidiomycetes</taxon>
        <taxon>Ceraceosorales</taxon>
        <taxon>Ceraceosoraceae</taxon>
        <taxon>Ceraceosorus</taxon>
    </lineage>
</organism>
<accession>A0A316WB63</accession>